<keyword evidence="10" id="KW-0121">Carboxypeptidase</keyword>
<evidence type="ECO:0000256" key="6">
    <source>
        <dbReference type="ARBA" id="ARBA00023049"/>
    </source>
</evidence>
<dbReference type="Pfam" id="PF00246">
    <property type="entry name" value="Peptidase_M14"/>
    <property type="match status" value="1"/>
</dbReference>
<dbReference type="EMBL" id="VFPU01000001">
    <property type="protein sequence ID" value="TQM95459.1"/>
    <property type="molecule type" value="Genomic_DNA"/>
</dbReference>
<dbReference type="Proteomes" id="UP000315133">
    <property type="component" value="Unassembled WGS sequence"/>
</dbReference>
<gene>
    <name evidence="10" type="ORF">FB476_0302</name>
</gene>
<evidence type="ECO:0000259" key="9">
    <source>
        <dbReference type="PROSITE" id="PS52035"/>
    </source>
</evidence>
<comment type="cofactor">
    <cofactor evidence="1">
        <name>Zn(2+)</name>
        <dbReference type="ChEBI" id="CHEBI:29105"/>
    </cofactor>
</comment>
<evidence type="ECO:0000313" key="11">
    <source>
        <dbReference type="Proteomes" id="UP000315133"/>
    </source>
</evidence>
<evidence type="ECO:0000256" key="2">
    <source>
        <dbReference type="ARBA" id="ARBA00005988"/>
    </source>
</evidence>
<feature type="signal peptide" evidence="8">
    <location>
        <begin position="1"/>
        <end position="28"/>
    </location>
</feature>
<dbReference type="GO" id="GO:0005615">
    <property type="term" value="C:extracellular space"/>
    <property type="evidence" value="ECO:0007669"/>
    <property type="project" value="TreeGrafter"/>
</dbReference>
<keyword evidence="3" id="KW-0645">Protease</keyword>
<dbReference type="SMART" id="SM00631">
    <property type="entry name" value="Zn_pept"/>
    <property type="match status" value="1"/>
</dbReference>
<evidence type="ECO:0000256" key="4">
    <source>
        <dbReference type="ARBA" id="ARBA00022801"/>
    </source>
</evidence>
<dbReference type="SUPFAM" id="SSF53187">
    <property type="entry name" value="Zn-dependent exopeptidases"/>
    <property type="match status" value="1"/>
</dbReference>
<protein>
    <submittedName>
        <fullName evidence="10">Zinc carboxypeptidase</fullName>
    </submittedName>
</protein>
<evidence type="ECO:0000256" key="8">
    <source>
        <dbReference type="SAM" id="SignalP"/>
    </source>
</evidence>
<dbReference type="Gene3D" id="3.40.630.10">
    <property type="entry name" value="Zn peptidases"/>
    <property type="match status" value="1"/>
</dbReference>
<keyword evidence="4" id="KW-0378">Hydrolase</keyword>
<dbReference type="GO" id="GO:0004181">
    <property type="term" value="F:metallocarboxypeptidase activity"/>
    <property type="evidence" value="ECO:0007669"/>
    <property type="project" value="InterPro"/>
</dbReference>
<proteinExistence type="inferred from homology"/>
<organism evidence="10 11">
    <name type="scientific">Ornithinimicrobium humiphilum</name>
    <dbReference type="NCBI Taxonomy" id="125288"/>
    <lineage>
        <taxon>Bacteria</taxon>
        <taxon>Bacillati</taxon>
        <taxon>Actinomycetota</taxon>
        <taxon>Actinomycetes</taxon>
        <taxon>Micrococcales</taxon>
        <taxon>Ornithinimicrobiaceae</taxon>
        <taxon>Ornithinimicrobium</taxon>
    </lineage>
</organism>
<dbReference type="PANTHER" id="PTHR11705">
    <property type="entry name" value="PROTEASE FAMILY M14 CARBOXYPEPTIDASE A,B"/>
    <property type="match status" value="1"/>
</dbReference>
<keyword evidence="11" id="KW-1185">Reference proteome</keyword>
<dbReference type="PANTHER" id="PTHR11705:SF143">
    <property type="entry name" value="SLL0236 PROTEIN"/>
    <property type="match status" value="1"/>
</dbReference>
<dbReference type="InterPro" id="IPR000834">
    <property type="entry name" value="Peptidase_M14"/>
</dbReference>
<dbReference type="GO" id="GO:0006508">
    <property type="term" value="P:proteolysis"/>
    <property type="evidence" value="ECO:0007669"/>
    <property type="project" value="UniProtKB-KW"/>
</dbReference>
<comment type="caution">
    <text evidence="10">The sequence shown here is derived from an EMBL/GenBank/DDBJ whole genome shotgun (WGS) entry which is preliminary data.</text>
</comment>
<evidence type="ECO:0000256" key="5">
    <source>
        <dbReference type="ARBA" id="ARBA00022833"/>
    </source>
</evidence>
<keyword evidence="5" id="KW-0862">Zinc</keyword>
<keyword evidence="8" id="KW-0732">Signal</keyword>
<name>A0A543KK47_9MICO</name>
<evidence type="ECO:0000313" key="10">
    <source>
        <dbReference type="EMBL" id="TQM95459.1"/>
    </source>
</evidence>
<dbReference type="RefSeq" id="WP_170233492.1">
    <property type="nucleotide sequence ID" value="NZ_VFPU01000001.1"/>
</dbReference>
<evidence type="ECO:0000256" key="7">
    <source>
        <dbReference type="PROSITE-ProRule" id="PRU01379"/>
    </source>
</evidence>
<feature type="chain" id="PRO_5021891673" evidence="8">
    <location>
        <begin position="29"/>
        <end position="345"/>
    </location>
</feature>
<dbReference type="PROSITE" id="PS52035">
    <property type="entry name" value="PEPTIDASE_M14"/>
    <property type="match status" value="1"/>
</dbReference>
<comment type="similarity">
    <text evidence="2 7">Belongs to the peptidase M14 family.</text>
</comment>
<dbReference type="AlphaFoldDB" id="A0A543KK47"/>
<dbReference type="GO" id="GO:0008270">
    <property type="term" value="F:zinc ion binding"/>
    <property type="evidence" value="ECO:0007669"/>
    <property type="project" value="InterPro"/>
</dbReference>
<accession>A0A543KK47</accession>
<keyword evidence="6" id="KW-0482">Metalloprotease</keyword>
<evidence type="ECO:0000256" key="3">
    <source>
        <dbReference type="ARBA" id="ARBA00022670"/>
    </source>
</evidence>
<comment type="caution">
    <text evidence="7">Lacks conserved residue(s) required for the propagation of feature annotation.</text>
</comment>
<evidence type="ECO:0000256" key="1">
    <source>
        <dbReference type="ARBA" id="ARBA00001947"/>
    </source>
</evidence>
<sequence length="345" mass="37471">MRKRLPLALAAAGSLLAAGLITTTPAVAEPTMNPGGPCLQENQTVMRSSVPDYRAMERQLLNIEKNSKGRVKVASAGKSGEGRELYYATLGTGDTVIWLQARIHGNELHSTESVLQILQELGSSGSPSVKQILSELTIVAIPMYNPDGAEANIRQSTTPNRQDLNRDWERFTQPESEAFWHLFVEKAPSIALDLHHMGQAPRVAGTDDLNQFQIGAHSVDPSRMSADQWKLARQLSEVSIDAISGYGQTHVAKYPYIDITGGVISRMILGGTAPDGFSPSMQKNVDAAIFYEVRSVGQKSNGYLEQLFTRPVMAVLKAAADGSLYSSDWSDYDRLSYATNAPCGA</sequence>
<reference evidence="10 11" key="1">
    <citation type="submission" date="2019-06" db="EMBL/GenBank/DDBJ databases">
        <title>Sequencing the genomes of 1000 actinobacteria strains.</title>
        <authorList>
            <person name="Klenk H.-P."/>
        </authorList>
    </citation>
    <scope>NUCLEOTIDE SEQUENCE [LARGE SCALE GENOMIC DNA]</scope>
    <source>
        <strain evidence="10 11">DSM 12362</strain>
    </source>
</reference>
<feature type="domain" description="Peptidase M14" evidence="9">
    <location>
        <begin position="49"/>
        <end position="345"/>
    </location>
</feature>